<evidence type="ECO:0000256" key="3">
    <source>
        <dbReference type="ARBA" id="ARBA00023180"/>
    </source>
</evidence>
<dbReference type="SMART" id="SM00181">
    <property type="entry name" value="EGF"/>
    <property type="match status" value="1"/>
</dbReference>
<dbReference type="Gene3D" id="2.10.25.10">
    <property type="entry name" value="Laminin"/>
    <property type="match status" value="1"/>
</dbReference>
<evidence type="ECO:0000256" key="1">
    <source>
        <dbReference type="ARBA" id="ARBA00022536"/>
    </source>
</evidence>
<feature type="non-terminal residue" evidence="6">
    <location>
        <position position="1"/>
    </location>
</feature>
<dbReference type="InterPro" id="IPR049883">
    <property type="entry name" value="NOTCH1_EGF-like"/>
</dbReference>
<evidence type="ECO:0000256" key="2">
    <source>
        <dbReference type="ARBA" id="ARBA00023157"/>
    </source>
</evidence>
<reference evidence="6 7" key="1">
    <citation type="submission" date="2019-01" db="EMBL/GenBank/DDBJ databases">
        <authorList>
            <person name="Alioto T."/>
            <person name="Alioto T."/>
        </authorList>
    </citation>
    <scope>NUCLEOTIDE SEQUENCE [LARGE SCALE GENOMIC DNA]</scope>
</reference>
<dbReference type="Pfam" id="PF07645">
    <property type="entry name" value="EGF_CA"/>
    <property type="match status" value="1"/>
</dbReference>
<protein>
    <submittedName>
        <fullName evidence="6">Egf-like module-containing</fullName>
    </submittedName>
</protein>
<dbReference type="FunFam" id="2.10.25.10:FF:000506">
    <property type="entry name" value="Adhesion G protein-coupled receptor E1"/>
    <property type="match status" value="1"/>
</dbReference>
<keyword evidence="7" id="KW-1185">Reference proteome</keyword>
<name>A0A485PQ25_LYNPA</name>
<dbReference type="EMBL" id="CAAGRJ010038904">
    <property type="protein sequence ID" value="VFV46458.1"/>
    <property type="molecule type" value="Genomic_DNA"/>
</dbReference>
<feature type="non-terminal residue" evidence="6">
    <location>
        <position position="50"/>
    </location>
</feature>
<feature type="domain" description="EGF-like" evidence="5">
    <location>
        <begin position="1"/>
        <end position="37"/>
    </location>
</feature>
<dbReference type="GO" id="GO:0005509">
    <property type="term" value="F:calcium ion binding"/>
    <property type="evidence" value="ECO:0007669"/>
    <property type="project" value="InterPro"/>
</dbReference>
<proteinExistence type="predicted"/>
<dbReference type="Proteomes" id="UP000386466">
    <property type="component" value="Unassembled WGS sequence"/>
</dbReference>
<keyword evidence="1 4" id="KW-0245">EGF-like domain</keyword>
<dbReference type="PROSITE" id="PS00010">
    <property type="entry name" value="ASX_HYDROXYL"/>
    <property type="match status" value="1"/>
</dbReference>
<dbReference type="AlphaFoldDB" id="A0A485PQ25"/>
<evidence type="ECO:0000313" key="6">
    <source>
        <dbReference type="EMBL" id="VFV46458.1"/>
    </source>
</evidence>
<dbReference type="InterPro" id="IPR000152">
    <property type="entry name" value="EGF-type_Asp/Asn_hydroxyl_site"/>
</dbReference>
<dbReference type="SUPFAM" id="SSF57196">
    <property type="entry name" value="EGF/Laminin"/>
    <property type="match status" value="1"/>
</dbReference>
<keyword evidence="3" id="KW-0325">Glycoprotein</keyword>
<evidence type="ECO:0000256" key="4">
    <source>
        <dbReference type="PROSITE-ProRule" id="PRU00076"/>
    </source>
</evidence>
<evidence type="ECO:0000259" key="5">
    <source>
        <dbReference type="PROSITE" id="PS50026"/>
    </source>
</evidence>
<sequence>VDECADPATCPEHATCHNSPGSYSCVCNLGFESSSGNTSLQGPGDTCEGR</sequence>
<organism evidence="6 7">
    <name type="scientific">Lynx pardinus</name>
    <name type="common">Iberian lynx</name>
    <name type="synonym">Felis pardina</name>
    <dbReference type="NCBI Taxonomy" id="191816"/>
    <lineage>
        <taxon>Eukaryota</taxon>
        <taxon>Metazoa</taxon>
        <taxon>Chordata</taxon>
        <taxon>Craniata</taxon>
        <taxon>Vertebrata</taxon>
        <taxon>Euteleostomi</taxon>
        <taxon>Mammalia</taxon>
        <taxon>Eutheria</taxon>
        <taxon>Laurasiatheria</taxon>
        <taxon>Carnivora</taxon>
        <taxon>Feliformia</taxon>
        <taxon>Felidae</taxon>
        <taxon>Felinae</taxon>
        <taxon>Lynx</taxon>
    </lineage>
</organism>
<dbReference type="PROSITE" id="PS50026">
    <property type="entry name" value="EGF_3"/>
    <property type="match status" value="1"/>
</dbReference>
<comment type="caution">
    <text evidence="4">Lacks conserved residue(s) required for the propagation of feature annotation.</text>
</comment>
<evidence type="ECO:0000313" key="7">
    <source>
        <dbReference type="Proteomes" id="UP000386466"/>
    </source>
</evidence>
<accession>A0A485PQ25</accession>
<dbReference type="CDD" id="cd00054">
    <property type="entry name" value="EGF_CA"/>
    <property type="match status" value="1"/>
</dbReference>
<dbReference type="InterPro" id="IPR000742">
    <property type="entry name" value="EGF"/>
</dbReference>
<keyword evidence="2" id="KW-1015">Disulfide bond</keyword>
<gene>
    <name evidence="6" type="ORF">LYPA_23C014383</name>
</gene>
<dbReference type="SMART" id="SM00179">
    <property type="entry name" value="EGF_CA"/>
    <property type="match status" value="1"/>
</dbReference>
<dbReference type="InterPro" id="IPR001881">
    <property type="entry name" value="EGF-like_Ca-bd_dom"/>
</dbReference>